<proteinExistence type="predicted"/>
<evidence type="ECO:0000313" key="1">
    <source>
        <dbReference type="EMBL" id="QEV32879.1"/>
    </source>
</evidence>
<protein>
    <recommendedName>
        <fullName evidence="3">ESX-1 secretion-associated protein</fullName>
    </recommendedName>
</protein>
<keyword evidence="2" id="KW-1185">Reference proteome</keyword>
<dbReference type="RefSeq" id="WP_152370102.1">
    <property type="nucleotide sequence ID" value="NZ_BMSJ01000008.1"/>
</dbReference>
<reference evidence="1 2" key="1">
    <citation type="submission" date="2017-09" db="EMBL/GenBank/DDBJ databases">
        <authorList>
            <person name="Lee N."/>
            <person name="Cho B.-K."/>
        </authorList>
    </citation>
    <scope>NUCLEOTIDE SEQUENCE [LARGE SCALE GENOMIC DNA]</scope>
    <source>
        <strain evidence="1 2">ATCC 19740</strain>
    </source>
</reference>
<evidence type="ECO:0000313" key="2">
    <source>
        <dbReference type="Proteomes" id="UP000326029"/>
    </source>
</evidence>
<gene>
    <name evidence="1" type="ORF">CP977_12475</name>
</gene>
<organism evidence="1 2">
    <name type="scientific">Streptomyces cinereoruber</name>
    <dbReference type="NCBI Taxonomy" id="67260"/>
    <lineage>
        <taxon>Bacteria</taxon>
        <taxon>Bacillati</taxon>
        <taxon>Actinomycetota</taxon>
        <taxon>Actinomycetes</taxon>
        <taxon>Kitasatosporales</taxon>
        <taxon>Streptomycetaceae</taxon>
        <taxon>Streptomyces</taxon>
    </lineage>
</organism>
<sequence length="91" mass="9980">MEIAGLLYEGRMDGENATQARMPRAHADVAAQVDMLARFAKDQYGDMVALLASLSTKLKSAGNNYTTVDRDVQGQMNAMLDCGRFVPPENR</sequence>
<dbReference type="EMBL" id="CP023693">
    <property type="protein sequence ID" value="QEV32879.1"/>
    <property type="molecule type" value="Genomic_DNA"/>
</dbReference>
<name>A0ABX6BD03_9ACTN</name>
<dbReference type="Proteomes" id="UP000326029">
    <property type="component" value="Chromosome"/>
</dbReference>
<evidence type="ECO:0008006" key="3">
    <source>
        <dbReference type="Google" id="ProtNLM"/>
    </source>
</evidence>
<accession>A0ABX6BD03</accession>